<dbReference type="InterPro" id="IPR013763">
    <property type="entry name" value="Cyclin-like_dom"/>
</dbReference>
<evidence type="ECO:0000313" key="7">
    <source>
        <dbReference type="Proteomes" id="UP000823388"/>
    </source>
</evidence>
<accession>A0A8T0WUA2</accession>
<sequence>MGAAREEGGEAYRSWYLSREEIERDSPSRRDGVSAAKEAELRATYCSFIRDVCIRLQLPQITIATAILLCHRFYLRQSHAKNEWQTVATVCIFLASKIEDTPCSLKSVIIVAYETMYRKNTDAAKRIHQEQEVLAKQKSLILVGETLLLSTIRFDFNIRHPYEPLKLALKNLGISQKEVRQDAMSIVNDTLPTTLVVQFKPHFIAAGSLFLAAKFHNFILPSQNGRVWWNEFDVAPKQLQDVIQQMTELFKKRDPRSMGAVIKPVPTSTPTDKHQVRPTPNLTTTRTNKQQINLAVTPTNKQQIKQTPTPTLTDKHQIKPSPVPTPIDKQHIKLTPIPTPMYKQKIKTIPAPTPTPTDKQQIISTLDPPVRHTQCSRRSSSNSNTEAYGHMLLGSSFDDKSTGRSTRYEENQCRRRYQRKYINHNLDQRLGEQSYQGILKTACVNEAGIKSFEYTSRPARRTYEEISYQRTHINHNFDAVDTDQKLDERSCWGTLKADCVNEAGIRDLKKRRVQEGTGLQTIHTYDSNAWRFERQDSYLKQIHLGRNRR</sequence>
<dbReference type="Gene3D" id="1.10.472.10">
    <property type="entry name" value="Cyclin-like"/>
    <property type="match status" value="2"/>
</dbReference>
<dbReference type="EMBL" id="CM029038">
    <property type="protein sequence ID" value="KAG2648333.1"/>
    <property type="molecule type" value="Genomic_DNA"/>
</dbReference>
<evidence type="ECO:0000256" key="1">
    <source>
        <dbReference type="ARBA" id="ARBA00023127"/>
    </source>
</evidence>
<dbReference type="InterPro" id="IPR043198">
    <property type="entry name" value="Cyclin/Ssn8"/>
</dbReference>
<feature type="domain" description="Cyclin-like" evidence="5">
    <location>
        <begin position="163"/>
        <end position="251"/>
    </location>
</feature>
<feature type="region of interest" description="Disordered" evidence="4">
    <location>
        <begin position="299"/>
        <end position="331"/>
    </location>
</feature>
<evidence type="ECO:0000256" key="4">
    <source>
        <dbReference type="SAM" id="MobiDB-lite"/>
    </source>
</evidence>
<feature type="domain" description="Cyclin-like" evidence="5">
    <location>
        <begin position="47"/>
        <end position="150"/>
    </location>
</feature>
<dbReference type="InterPro" id="IPR006671">
    <property type="entry name" value="Cyclin_N"/>
</dbReference>
<feature type="region of interest" description="Disordered" evidence="4">
    <location>
        <begin position="259"/>
        <end position="284"/>
    </location>
</feature>
<proteinExistence type="inferred from homology"/>
<dbReference type="GO" id="GO:0016538">
    <property type="term" value="F:cyclin-dependent protein serine/threonine kinase regulator activity"/>
    <property type="evidence" value="ECO:0007669"/>
    <property type="project" value="InterPro"/>
</dbReference>
<dbReference type="SMART" id="SM00385">
    <property type="entry name" value="CYCLIN"/>
    <property type="match status" value="2"/>
</dbReference>
<dbReference type="PANTHER" id="PTHR10026">
    <property type="entry name" value="CYCLIN"/>
    <property type="match status" value="1"/>
</dbReference>
<feature type="compositionally biased region" description="Polar residues" evidence="4">
    <location>
        <begin position="299"/>
        <end position="312"/>
    </location>
</feature>
<evidence type="ECO:0000259" key="5">
    <source>
        <dbReference type="SMART" id="SM00385"/>
    </source>
</evidence>
<gene>
    <name evidence="6" type="ORF">PVAP13_1NG046725</name>
</gene>
<comment type="caution">
    <text evidence="6">The sequence shown here is derived from an EMBL/GenBank/DDBJ whole genome shotgun (WGS) entry which is preliminary data.</text>
</comment>
<dbReference type="Pfam" id="PF00134">
    <property type="entry name" value="Cyclin_N"/>
    <property type="match status" value="1"/>
</dbReference>
<dbReference type="FunFam" id="1.10.472.10:FF:000081">
    <property type="entry name" value="Cyclin family protein"/>
    <property type="match status" value="1"/>
</dbReference>
<comment type="similarity">
    <text evidence="2">Belongs to the cyclin family. Cyclin T subfamily.</text>
</comment>
<dbReference type="SUPFAM" id="SSF47954">
    <property type="entry name" value="Cyclin-like"/>
    <property type="match status" value="2"/>
</dbReference>
<evidence type="ECO:0000256" key="3">
    <source>
        <dbReference type="RuleBase" id="RU000383"/>
    </source>
</evidence>
<protein>
    <recommendedName>
        <fullName evidence="5">Cyclin-like domain-containing protein</fullName>
    </recommendedName>
</protein>
<dbReference type="AlphaFoldDB" id="A0A8T0WUA2"/>
<organism evidence="6 7">
    <name type="scientific">Panicum virgatum</name>
    <name type="common">Blackwell switchgrass</name>
    <dbReference type="NCBI Taxonomy" id="38727"/>
    <lineage>
        <taxon>Eukaryota</taxon>
        <taxon>Viridiplantae</taxon>
        <taxon>Streptophyta</taxon>
        <taxon>Embryophyta</taxon>
        <taxon>Tracheophyta</taxon>
        <taxon>Spermatophyta</taxon>
        <taxon>Magnoliopsida</taxon>
        <taxon>Liliopsida</taxon>
        <taxon>Poales</taxon>
        <taxon>Poaceae</taxon>
        <taxon>PACMAD clade</taxon>
        <taxon>Panicoideae</taxon>
        <taxon>Panicodae</taxon>
        <taxon>Paniceae</taxon>
        <taxon>Panicinae</taxon>
        <taxon>Panicum</taxon>
        <taxon>Panicum sect. Hiantes</taxon>
    </lineage>
</organism>
<name>A0A8T0WUA2_PANVG</name>
<keyword evidence="1 3" id="KW-0195">Cyclin</keyword>
<evidence type="ECO:0000256" key="2">
    <source>
        <dbReference type="ARBA" id="ARBA00061204"/>
    </source>
</evidence>
<dbReference type="Proteomes" id="UP000823388">
    <property type="component" value="Chromosome 1N"/>
</dbReference>
<dbReference type="InterPro" id="IPR036915">
    <property type="entry name" value="Cyclin-like_sf"/>
</dbReference>
<keyword evidence="7" id="KW-1185">Reference proteome</keyword>
<evidence type="ECO:0000313" key="6">
    <source>
        <dbReference type="EMBL" id="KAG2648333.1"/>
    </source>
</evidence>
<dbReference type="GO" id="GO:0006357">
    <property type="term" value="P:regulation of transcription by RNA polymerase II"/>
    <property type="evidence" value="ECO:0007669"/>
    <property type="project" value="InterPro"/>
</dbReference>
<reference evidence="6" key="1">
    <citation type="submission" date="2020-05" db="EMBL/GenBank/DDBJ databases">
        <title>WGS assembly of Panicum virgatum.</title>
        <authorList>
            <person name="Lovell J.T."/>
            <person name="Jenkins J."/>
            <person name="Shu S."/>
            <person name="Juenger T.E."/>
            <person name="Schmutz J."/>
        </authorList>
    </citation>
    <scope>NUCLEOTIDE SEQUENCE</scope>
    <source>
        <strain evidence="6">AP13</strain>
    </source>
</reference>